<dbReference type="InterPro" id="IPR002068">
    <property type="entry name" value="A-crystallin/Hsp20_dom"/>
</dbReference>
<feature type="region of interest" description="Disordered" evidence="2">
    <location>
        <begin position="1"/>
        <end position="29"/>
    </location>
</feature>
<sequence>MTISTKTDPASPNHQPVSTLTIEPRGERAENAFQAHSFTLDPDVDLNSLTSSMTNGELLVVAQKVKPKVLTTEIPITTESGPEKVEIEGNGEEPDAHAHQRADPPSPNDSPDVEIFTEPE</sequence>
<keyword evidence="5" id="KW-1185">Reference proteome</keyword>
<organism evidence="4 5">
    <name type="scientific">Triparma retinervis</name>
    <dbReference type="NCBI Taxonomy" id="2557542"/>
    <lineage>
        <taxon>Eukaryota</taxon>
        <taxon>Sar</taxon>
        <taxon>Stramenopiles</taxon>
        <taxon>Ochrophyta</taxon>
        <taxon>Bolidophyceae</taxon>
        <taxon>Parmales</taxon>
        <taxon>Triparmaceae</taxon>
        <taxon>Triparma</taxon>
    </lineage>
</organism>
<evidence type="ECO:0000256" key="1">
    <source>
        <dbReference type="PROSITE-ProRule" id="PRU00285"/>
    </source>
</evidence>
<evidence type="ECO:0000313" key="4">
    <source>
        <dbReference type="EMBL" id="GMH56470.1"/>
    </source>
</evidence>
<proteinExistence type="inferred from homology"/>
<dbReference type="InterPro" id="IPR008978">
    <property type="entry name" value="HSP20-like_chaperone"/>
</dbReference>
<feature type="compositionally biased region" description="Polar residues" evidence="2">
    <location>
        <begin position="1"/>
        <end position="21"/>
    </location>
</feature>
<dbReference type="OrthoDB" id="10439695at2759"/>
<gene>
    <name evidence="4" type="ORF">TrRE_jg234</name>
</gene>
<reference evidence="4" key="1">
    <citation type="submission" date="2022-07" db="EMBL/GenBank/DDBJ databases">
        <title>Genome analysis of Parmales, a sister group of diatoms, reveals the evolutionary specialization of diatoms from phago-mixotrophs to photoautotrophs.</title>
        <authorList>
            <person name="Ban H."/>
            <person name="Sato S."/>
            <person name="Yoshikawa S."/>
            <person name="Kazumasa Y."/>
            <person name="Nakamura Y."/>
            <person name="Ichinomiya M."/>
            <person name="Saitoh K."/>
            <person name="Sato N."/>
            <person name="Blanc-Mathieu R."/>
            <person name="Endo H."/>
            <person name="Kuwata A."/>
            <person name="Ogata H."/>
        </authorList>
    </citation>
    <scope>NUCLEOTIDE SEQUENCE</scope>
</reference>
<dbReference type="AlphaFoldDB" id="A0A9W6ZV31"/>
<dbReference type="CDD" id="cd06464">
    <property type="entry name" value="ACD_sHsps-like"/>
    <property type="match status" value="1"/>
</dbReference>
<protein>
    <recommendedName>
        <fullName evidence="3">SHSP domain-containing protein</fullName>
    </recommendedName>
</protein>
<accession>A0A9W6ZV31</accession>
<evidence type="ECO:0000256" key="2">
    <source>
        <dbReference type="SAM" id="MobiDB-lite"/>
    </source>
</evidence>
<evidence type="ECO:0000313" key="5">
    <source>
        <dbReference type="Proteomes" id="UP001165082"/>
    </source>
</evidence>
<dbReference type="EMBL" id="BRXZ01004874">
    <property type="protein sequence ID" value="GMH56470.1"/>
    <property type="molecule type" value="Genomic_DNA"/>
</dbReference>
<feature type="compositionally biased region" description="Acidic residues" evidence="2">
    <location>
        <begin position="111"/>
        <end position="120"/>
    </location>
</feature>
<evidence type="ECO:0000259" key="3">
    <source>
        <dbReference type="PROSITE" id="PS01031"/>
    </source>
</evidence>
<dbReference type="Proteomes" id="UP001165082">
    <property type="component" value="Unassembled WGS sequence"/>
</dbReference>
<feature type="region of interest" description="Disordered" evidence="2">
    <location>
        <begin position="75"/>
        <end position="120"/>
    </location>
</feature>
<feature type="domain" description="SHSP" evidence="3">
    <location>
        <begin position="1"/>
        <end position="79"/>
    </location>
</feature>
<dbReference type="Gene3D" id="2.60.40.790">
    <property type="match status" value="1"/>
</dbReference>
<comment type="similarity">
    <text evidence="1">Belongs to the small heat shock protein (HSP20) family.</text>
</comment>
<dbReference type="PROSITE" id="PS01031">
    <property type="entry name" value="SHSP"/>
    <property type="match status" value="1"/>
</dbReference>
<comment type="caution">
    <text evidence="4">The sequence shown here is derived from an EMBL/GenBank/DDBJ whole genome shotgun (WGS) entry which is preliminary data.</text>
</comment>
<name>A0A9W6ZV31_9STRA</name>